<proteinExistence type="predicted"/>
<keyword evidence="2" id="KW-1185">Reference proteome</keyword>
<dbReference type="NCBIfam" id="TIGR02682">
    <property type="entry name" value="cas_csx11"/>
    <property type="match status" value="1"/>
</dbReference>
<dbReference type="Proteomes" id="UP000297713">
    <property type="component" value="Unassembled WGS sequence"/>
</dbReference>
<dbReference type="EMBL" id="LXQC01000147">
    <property type="protein sequence ID" value="TFE67820.1"/>
    <property type="molecule type" value="Genomic_DNA"/>
</dbReference>
<dbReference type="InterPro" id="IPR014055">
    <property type="entry name" value="CRISPR-assoc_prot_Csx11"/>
</dbReference>
<dbReference type="OrthoDB" id="9792861at2"/>
<dbReference type="AlphaFoldDB" id="A0A4Y8PAN8"/>
<accession>A0A4Y8PAN8</accession>
<gene>
    <name evidence="1" type="ORF">A7Q10_09070</name>
</gene>
<name>A0A4Y8PAN8_9BACT</name>
<dbReference type="RefSeq" id="WP_134440376.1">
    <property type="nucleotide sequence ID" value="NZ_LXQC01000147.1"/>
</dbReference>
<comment type="caution">
    <text evidence="1">The sequence shown here is derived from an EMBL/GenBank/DDBJ whole genome shotgun (WGS) entry which is preliminary data.</text>
</comment>
<organism evidence="1 2">
    <name type="scientific">Methylacidiphilum caldifontis</name>
    <dbReference type="NCBI Taxonomy" id="2795386"/>
    <lineage>
        <taxon>Bacteria</taxon>
        <taxon>Pseudomonadati</taxon>
        <taxon>Verrucomicrobiota</taxon>
        <taxon>Methylacidiphilae</taxon>
        <taxon>Methylacidiphilales</taxon>
        <taxon>Methylacidiphilaceae</taxon>
        <taxon>Methylacidiphilum (ex Ratnadevi et al. 2023)</taxon>
    </lineage>
</organism>
<protein>
    <submittedName>
        <fullName evidence="1">CRISPR-associated protein Csx11</fullName>
    </submittedName>
</protein>
<evidence type="ECO:0000313" key="2">
    <source>
        <dbReference type="Proteomes" id="UP000297713"/>
    </source>
</evidence>
<evidence type="ECO:0000313" key="1">
    <source>
        <dbReference type="EMBL" id="TFE67820.1"/>
    </source>
</evidence>
<sequence length="1038" mass="121714">MNKIDTIFNNFNDNNKEKYRPVLLACEAIGWLHMTGKAHPDFLRNKSKSKTQGDSVKYKEFGWLNSFPLDKKLKWLRNFDQSLKSYWPNSFKKFITKHRHKNDKILALFQAAHAMASGIEKQSYPESQTEYPKQEINHMWLTSPFGYPICDLLSNPPTVLQSGSWTVLINQIKQLLDELERLANSAVSNLDSWWKWRESAIGRTGWLRNYFMETIADTRLPNNDVTLWDQSYVAAALFKSAIAGAILLKEYFNWNPDDHLKQNTQWRVLTVGFGTQHYEARSIKIGDWIGAKQNIDNFFEDIRRLIEVDFAIGSLVYKDDETLAFTFPEFQFKNDKNRDLSNKTARLFCNEIEKKINAIAEGYKFETPPLCQYSDPTRSFIPMIAELRNARRILTIPIHRQWKFSNPEAGTTTDNLKIVRHVCPVCLVRLNKPSLNDQTDNACKSRLCSVCDNRRKGRLSSWLQGKENTIWISEVADENDRVALLSFSLAIEPWIEGEYADSLRAQSISELLGSNLDKNMILKKINNKQLPINSSIPYNLILYYVFQALEDSKNNNYKITSQDLEVLEKLHQAFKQEKDWKNIYNKIVEDRSNSPKWKDINNNFTRAKWIVHQLFRKLPSPGRIYRFWRTVETFFDDLFNQFCEKCIELERKNKWRTHRLILYPDSISQNQNWVDKEKYITRFFDAPFELLYIKEGQKFITVCNLARCLQAWQDKDEIKGKEFKLYSEEGQGTNQLKIINTDLHELLGKYKTIIVLDKSPVRFRVLVPLNCATKCIEVAIEKWKKEFSRVWDRMPIHIGVVGFPRLMPFQAVIETTRNLEASLTESRSNERWCVRERYPNNGNITIGFEREDGAYDQITIPITLSDGRDDVFYPYVRVENTVILYERDFQHPDGQIFRHVKDLQIGDWIIVNPARIGTVFLDTTSRRFEKPIMRYLSDFERMQEIWQLLCESAPSQTSLHDAWSELVRQKANWLDPAGNWFSGAEEQWKELARAVFSTKFQLSGKQLDDLVKGACNGIFEWAIEWHLFWLKETIGETS</sequence>
<reference evidence="1 2" key="1">
    <citation type="submission" date="2016-05" db="EMBL/GenBank/DDBJ databases">
        <title>Diversity and Homogeneity among Thermoacidophilic Verrucomicrobia Methanotrophs Linked with Geographical Origin.</title>
        <authorList>
            <person name="Erikstad H.-A."/>
            <person name="Smestad N.B."/>
            <person name="Ceballos R.M."/>
            <person name="Birkeland N.-K."/>
        </authorList>
    </citation>
    <scope>NUCLEOTIDE SEQUENCE [LARGE SCALE GENOMIC DNA]</scope>
    <source>
        <strain evidence="1 2">Phi</strain>
    </source>
</reference>